<dbReference type="RefSeq" id="XP_024727988.1">
    <property type="nucleotide sequence ID" value="XM_024881665.1"/>
</dbReference>
<dbReference type="OrthoDB" id="8187571at2759"/>
<keyword evidence="2" id="KW-1185">Reference proteome</keyword>
<sequence>MTKYDPEEEKRMAQASDFYARNPHVKKSAIARQFREGVKQFIDFLIYLGHKANLKTVQAAANKILAESASTHQVTPWFKTLRAKILVQKRKAANRKEDLEEHFNKYYGALEKFGICFKDMWNMDETGFRISVLNRKIIIIYLNTKAVYLADPNNRESLTTIETISARGEVIILFLILKGEILLEEYFNNDLNAEIVFAISSTRYINNALSLKYIKDKEKYALIPTKPKLLRASLIMERELVREKAGRKHVQKYGVISKEFLFTAKEMNNNAYLNRRIKETNTYIIKHITTPYDLGEPFGYGDKPLFINYGNTELFHANKMDFRLASPGYEEEWVSEFGDMRVEMLARELGFVRPLPNPSLFYNNGFGNIVRLDTNGEEIIIRYTK</sequence>
<protein>
    <recommendedName>
        <fullName evidence="3">DDE-1 domain-containing protein</fullName>
    </recommendedName>
</protein>
<dbReference type="GeneID" id="36589742"/>
<evidence type="ECO:0008006" key="3">
    <source>
        <dbReference type="Google" id="ProtNLM"/>
    </source>
</evidence>
<dbReference type="AlphaFoldDB" id="A0A2J6SK01"/>
<dbReference type="EMBL" id="KZ613912">
    <property type="protein sequence ID" value="PMD51084.1"/>
    <property type="molecule type" value="Genomic_DNA"/>
</dbReference>
<dbReference type="Proteomes" id="UP000235371">
    <property type="component" value="Unassembled WGS sequence"/>
</dbReference>
<dbReference type="InParanoid" id="A0A2J6SK01"/>
<organism evidence="1 2">
    <name type="scientific">Hyaloscypha bicolor E</name>
    <dbReference type="NCBI Taxonomy" id="1095630"/>
    <lineage>
        <taxon>Eukaryota</taxon>
        <taxon>Fungi</taxon>
        <taxon>Dikarya</taxon>
        <taxon>Ascomycota</taxon>
        <taxon>Pezizomycotina</taxon>
        <taxon>Leotiomycetes</taxon>
        <taxon>Helotiales</taxon>
        <taxon>Hyaloscyphaceae</taxon>
        <taxon>Hyaloscypha</taxon>
        <taxon>Hyaloscypha bicolor</taxon>
    </lineage>
</organism>
<gene>
    <name evidence="1" type="ORF">K444DRAFT_620252</name>
</gene>
<accession>A0A2J6SK01</accession>
<proteinExistence type="predicted"/>
<evidence type="ECO:0000313" key="1">
    <source>
        <dbReference type="EMBL" id="PMD51084.1"/>
    </source>
</evidence>
<name>A0A2J6SK01_9HELO</name>
<reference evidence="1 2" key="1">
    <citation type="submission" date="2016-04" db="EMBL/GenBank/DDBJ databases">
        <title>A degradative enzymes factory behind the ericoid mycorrhizal symbiosis.</title>
        <authorList>
            <consortium name="DOE Joint Genome Institute"/>
            <person name="Martino E."/>
            <person name="Morin E."/>
            <person name="Grelet G."/>
            <person name="Kuo A."/>
            <person name="Kohler A."/>
            <person name="Daghino S."/>
            <person name="Barry K."/>
            <person name="Choi C."/>
            <person name="Cichocki N."/>
            <person name="Clum A."/>
            <person name="Copeland A."/>
            <person name="Hainaut M."/>
            <person name="Haridas S."/>
            <person name="Labutti K."/>
            <person name="Lindquist E."/>
            <person name="Lipzen A."/>
            <person name="Khouja H.-R."/>
            <person name="Murat C."/>
            <person name="Ohm R."/>
            <person name="Olson A."/>
            <person name="Spatafora J."/>
            <person name="Veneault-Fourrey C."/>
            <person name="Henrissat B."/>
            <person name="Grigoriev I."/>
            <person name="Martin F."/>
            <person name="Perotto S."/>
        </authorList>
    </citation>
    <scope>NUCLEOTIDE SEQUENCE [LARGE SCALE GENOMIC DNA]</scope>
    <source>
        <strain evidence="1 2">E</strain>
    </source>
</reference>
<evidence type="ECO:0000313" key="2">
    <source>
        <dbReference type="Proteomes" id="UP000235371"/>
    </source>
</evidence>